<feature type="transmembrane region" description="Helical" evidence="12">
    <location>
        <begin position="239"/>
        <end position="262"/>
    </location>
</feature>
<dbReference type="PANTHER" id="PTHR35457:SF1">
    <property type="entry name" value="HEME A SYNTHASE"/>
    <property type="match status" value="1"/>
</dbReference>
<reference evidence="13" key="1">
    <citation type="submission" date="2019-09" db="EMBL/GenBank/DDBJ databases">
        <title>Characterisation of the sponge microbiome using genome-centric metagenomics.</title>
        <authorList>
            <person name="Engelberts J.P."/>
            <person name="Robbins S.J."/>
            <person name="De Goeij J.M."/>
            <person name="Aranda M."/>
            <person name="Bell S.C."/>
            <person name="Webster N.S."/>
        </authorList>
    </citation>
    <scope>NUCLEOTIDE SEQUENCE</scope>
    <source>
        <strain evidence="13">SB0661_bin_32</strain>
    </source>
</reference>
<dbReference type="PANTHER" id="PTHR35457">
    <property type="entry name" value="HEME A SYNTHASE"/>
    <property type="match status" value="1"/>
</dbReference>
<dbReference type="GO" id="GO:0016020">
    <property type="term" value="C:membrane"/>
    <property type="evidence" value="ECO:0007669"/>
    <property type="project" value="UniProtKB-SubCell"/>
</dbReference>
<keyword evidence="10" id="KW-1015">Disulfide bond</keyword>
<comment type="caution">
    <text evidence="13">The sequence shown here is derived from an EMBL/GenBank/DDBJ whole genome shotgun (WGS) entry which is preliminary data.</text>
</comment>
<keyword evidence="5 12" id="KW-1133">Transmembrane helix</keyword>
<dbReference type="AlphaFoldDB" id="A0A6B1D789"/>
<evidence type="ECO:0000256" key="8">
    <source>
        <dbReference type="ARBA" id="ARBA00023133"/>
    </source>
</evidence>
<feature type="transmembrane region" description="Helical" evidence="12">
    <location>
        <begin position="300"/>
        <end position="321"/>
    </location>
</feature>
<keyword evidence="7" id="KW-0408">Iron</keyword>
<dbReference type="InterPro" id="IPR050450">
    <property type="entry name" value="COX15/CtaA_HemeA_synthase"/>
</dbReference>
<keyword evidence="2" id="KW-1003">Cell membrane</keyword>
<evidence type="ECO:0000256" key="1">
    <source>
        <dbReference type="ARBA" id="ARBA00004141"/>
    </source>
</evidence>
<gene>
    <name evidence="13" type="ORF">F4X14_10095</name>
</gene>
<evidence type="ECO:0000256" key="10">
    <source>
        <dbReference type="ARBA" id="ARBA00023157"/>
    </source>
</evidence>
<feature type="transmembrane region" description="Helical" evidence="12">
    <location>
        <begin position="148"/>
        <end position="172"/>
    </location>
</feature>
<evidence type="ECO:0000256" key="11">
    <source>
        <dbReference type="ARBA" id="ARBA00023444"/>
    </source>
</evidence>
<sequence>MASWKQFAFYPDNNCAIRAKVTPMKAPRLAWATLTINTVVILQGALVRATGSGAGCGRDWPRCQGEILPLDHGIATWMEFSHRALSGVALIMGVWLLVKAVRLRHELPGFLPFAIASAAFLLIEALIGAVTVLTGLTGDNVSVARGLLVAFHLLNSLFLVGALALTTVYAYPGHSWPPAWTGQTGLKILFAAGTLGMMFLMFSGGISAMGNTMFPPESLQEGLREDFSAASHPLIRLRILHPFLGIGVGVYLWVSYALTGWFKRAPHVRRFRKMLLLVFVVQLLVGTVNLAMLGPIPLQILHLALAVAVFALWTVVGWLTLSAPLTGRFAPSMPWQTKEIQPS</sequence>
<evidence type="ECO:0000256" key="3">
    <source>
        <dbReference type="ARBA" id="ARBA00022692"/>
    </source>
</evidence>
<feature type="transmembrane region" description="Helical" evidence="12">
    <location>
        <begin position="80"/>
        <end position="98"/>
    </location>
</feature>
<evidence type="ECO:0000256" key="7">
    <source>
        <dbReference type="ARBA" id="ARBA00023004"/>
    </source>
</evidence>
<evidence type="ECO:0000256" key="5">
    <source>
        <dbReference type="ARBA" id="ARBA00022989"/>
    </source>
</evidence>
<feature type="transmembrane region" description="Helical" evidence="12">
    <location>
        <begin position="274"/>
        <end position="294"/>
    </location>
</feature>
<organism evidence="13">
    <name type="scientific">Caldilineaceae bacterium SB0661_bin_32</name>
    <dbReference type="NCBI Taxonomy" id="2605255"/>
    <lineage>
        <taxon>Bacteria</taxon>
        <taxon>Bacillati</taxon>
        <taxon>Chloroflexota</taxon>
        <taxon>Caldilineae</taxon>
        <taxon>Caldilineales</taxon>
        <taxon>Caldilineaceae</taxon>
    </lineage>
</organism>
<evidence type="ECO:0000313" key="13">
    <source>
        <dbReference type="EMBL" id="MYC95312.1"/>
    </source>
</evidence>
<feature type="transmembrane region" description="Helical" evidence="12">
    <location>
        <begin position="110"/>
        <end position="136"/>
    </location>
</feature>
<protein>
    <submittedName>
        <fullName evidence="13">Heme A synthase</fullName>
    </submittedName>
</protein>
<keyword evidence="6" id="KW-0560">Oxidoreductase</keyword>
<name>A0A6B1D789_9CHLR</name>
<keyword evidence="9 12" id="KW-0472">Membrane</keyword>
<feature type="transmembrane region" description="Helical" evidence="12">
    <location>
        <begin position="184"/>
        <end position="206"/>
    </location>
</feature>
<keyword evidence="4" id="KW-0479">Metal-binding</keyword>
<comment type="subcellular location">
    <subcellularLocation>
        <location evidence="1">Membrane</location>
        <topology evidence="1">Multi-pass membrane protein</topology>
    </subcellularLocation>
</comment>
<evidence type="ECO:0000256" key="2">
    <source>
        <dbReference type="ARBA" id="ARBA00022475"/>
    </source>
</evidence>
<accession>A0A6B1D789</accession>
<dbReference type="GO" id="GO:0046872">
    <property type="term" value="F:metal ion binding"/>
    <property type="evidence" value="ECO:0007669"/>
    <property type="project" value="UniProtKB-KW"/>
</dbReference>
<dbReference type="EMBL" id="VXMH01000051">
    <property type="protein sequence ID" value="MYC95312.1"/>
    <property type="molecule type" value="Genomic_DNA"/>
</dbReference>
<evidence type="ECO:0000256" key="9">
    <source>
        <dbReference type="ARBA" id="ARBA00023136"/>
    </source>
</evidence>
<dbReference type="InterPro" id="IPR003780">
    <property type="entry name" value="COX15/CtaA_fam"/>
</dbReference>
<dbReference type="GO" id="GO:0016491">
    <property type="term" value="F:oxidoreductase activity"/>
    <property type="evidence" value="ECO:0007669"/>
    <property type="project" value="UniProtKB-KW"/>
</dbReference>
<comment type="pathway">
    <text evidence="11">Porphyrin-containing compound metabolism.</text>
</comment>
<evidence type="ECO:0000256" key="4">
    <source>
        <dbReference type="ARBA" id="ARBA00022723"/>
    </source>
</evidence>
<evidence type="ECO:0000256" key="6">
    <source>
        <dbReference type="ARBA" id="ARBA00023002"/>
    </source>
</evidence>
<dbReference type="GO" id="GO:0006784">
    <property type="term" value="P:heme A biosynthetic process"/>
    <property type="evidence" value="ECO:0007669"/>
    <property type="project" value="InterPro"/>
</dbReference>
<keyword evidence="3 12" id="KW-0812">Transmembrane</keyword>
<keyword evidence="8" id="KW-0350">Heme biosynthesis</keyword>
<evidence type="ECO:0000256" key="12">
    <source>
        <dbReference type="SAM" id="Phobius"/>
    </source>
</evidence>
<dbReference type="Pfam" id="PF02628">
    <property type="entry name" value="COX15-CtaA"/>
    <property type="match status" value="1"/>
</dbReference>
<proteinExistence type="predicted"/>